<name>A0A1E5QQ30_9CYAN</name>
<comment type="caution">
    <text evidence="4">The sequence shown here is derived from an EMBL/GenBank/DDBJ whole genome shotgun (WGS) entry which is preliminary data.</text>
</comment>
<evidence type="ECO:0000256" key="1">
    <source>
        <dbReference type="SAM" id="MobiDB-lite"/>
    </source>
</evidence>
<dbReference type="OrthoDB" id="510914at2"/>
<dbReference type="STRING" id="1781255.BH720_04535"/>
<proteinExistence type="predicted"/>
<dbReference type="Pfam" id="PF10646">
    <property type="entry name" value="Germane"/>
    <property type="match status" value="1"/>
</dbReference>
<keyword evidence="2" id="KW-0812">Transmembrane</keyword>
<gene>
    <name evidence="4" type="ORF">BH720_04535</name>
</gene>
<sequence>MQDQKPHRNISQGAIIAVSALMLAVGAGTAFWAINTRQDPSPSPAPTAQASPTPGEQPVTPVQETVQVYWIRDTGSSFQLTPKPVAVQSGVQNESDRLATAFNHLLSEPDSPADTSAIPPGTQLRGVEVRNDGVYVNLSQEFTQGGGSASMSGRVWQVVYTATATAPNRPVWILVEGQPIEYLGGEGLTLDQPLTRASVERDFPI</sequence>
<organism evidence="4">
    <name type="scientific">Desertifilum tharense IPPAS B-1220</name>
    <dbReference type="NCBI Taxonomy" id="1781255"/>
    <lineage>
        <taxon>Bacteria</taxon>
        <taxon>Bacillati</taxon>
        <taxon>Cyanobacteriota</taxon>
        <taxon>Cyanophyceae</taxon>
        <taxon>Desertifilales</taxon>
        <taxon>Desertifilaceae</taxon>
        <taxon>Desertifilum</taxon>
    </lineage>
</organism>
<feature type="compositionally biased region" description="Low complexity" evidence="1">
    <location>
        <begin position="46"/>
        <end position="61"/>
    </location>
</feature>
<reference evidence="4" key="1">
    <citation type="submission" date="2016-09" db="EMBL/GenBank/DDBJ databases">
        <title>Draft genome of thermotolerant cyanobacterium Desertifilum sp. strain IPPAS B-1220.</title>
        <authorList>
            <person name="Sinetova M.A."/>
            <person name="Bolakhan K."/>
            <person name="Zayadan B.K."/>
            <person name="Mironov K.S."/>
            <person name="Ustinova V."/>
            <person name="Kupriyanova E.V."/>
            <person name="Sidorov R.A."/>
            <person name="Skrypnik A.N."/>
            <person name="Gogoleva N.E."/>
            <person name="Gogolev Y.V."/>
            <person name="Los D.A."/>
        </authorList>
    </citation>
    <scope>NUCLEOTIDE SEQUENCE [LARGE SCALE GENOMIC DNA]</scope>
    <source>
        <strain evidence="4">IPPAS B-1220</strain>
    </source>
</reference>
<dbReference type="SMART" id="SM00909">
    <property type="entry name" value="Germane"/>
    <property type="match status" value="1"/>
</dbReference>
<feature type="domain" description="GerMN" evidence="3">
    <location>
        <begin position="98"/>
        <end position="184"/>
    </location>
</feature>
<evidence type="ECO:0000313" key="4">
    <source>
        <dbReference type="EMBL" id="OEJ76443.1"/>
    </source>
</evidence>
<dbReference type="AlphaFoldDB" id="A0A1E5QQ30"/>
<evidence type="ECO:0000256" key="2">
    <source>
        <dbReference type="SAM" id="Phobius"/>
    </source>
</evidence>
<dbReference type="RefSeq" id="WP_069965973.1">
    <property type="nucleotide sequence ID" value="NZ_CM124774.1"/>
</dbReference>
<feature type="transmembrane region" description="Helical" evidence="2">
    <location>
        <begin position="12"/>
        <end position="34"/>
    </location>
</feature>
<dbReference type="InterPro" id="IPR019606">
    <property type="entry name" value="GerMN"/>
</dbReference>
<dbReference type="EMBL" id="MJGC01000038">
    <property type="protein sequence ID" value="OEJ76443.1"/>
    <property type="molecule type" value="Genomic_DNA"/>
</dbReference>
<evidence type="ECO:0000259" key="3">
    <source>
        <dbReference type="SMART" id="SM00909"/>
    </source>
</evidence>
<protein>
    <recommendedName>
        <fullName evidence="3">GerMN domain-containing protein</fullName>
    </recommendedName>
</protein>
<keyword evidence="2" id="KW-1133">Transmembrane helix</keyword>
<accession>A0A1E5QQ30</accession>
<feature type="region of interest" description="Disordered" evidence="1">
    <location>
        <begin position="36"/>
        <end position="61"/>
    </location>
</feature>
<keyword evidence="2" id="KW-0472">Membrane</keyword>